<dbReference type="AlphaFoldDB" id="A0A1F6AVZ2"/>
<accession>A0A1F6AVZ2</accession>
<evidence type="ECO:0008006" key="3">
    <source>
        <dbReference type="Google" id="ProtNLM"/>
    </source>
</evidence>
<dbReference type="Proteomes" id="UP000178305">
    <property type="component" value="Unassembled WGS sequence"/>
</dbReference>
<organism evidence="1 2">
    <name type="scientific">Candidatus Gottesmanbacteria bacterium RIFCSPLOWO2_01_FULL_48_11</name>
    <dbReference type="NCBI Taxonomy" id="1798395"/>
    <lineage>
        <taxon>Bacteria</taxon>
        <taxon>Candidatus Gottesmaniibacteriota</taxon>
    </lineage>
</organism>
<dbReference type="Gene3D" id="3.40.50.150">
    <property type="entry name" value="Vaccinia Virus protein VP39"/>
    <property type="match status" value="1"/>
</dbReference>
<gene>
    <name evidence="1" type="ORF">A3A64_00750</name>
</gene>
<dbReference type="SUPFAM" id="SSF53335">
    <property type="entry name" value="S-adenosyl-L-methionine-dependent methyltransferases"/>
    <property type="match status" value="1"/>
</dbReference>
<dbReference type="PANTHER" id="PTHR43861:SF6">
    <property type="entry name" value="METHYLTRANSFERASE TYPE 11"/>
    <property type="match status" value="1"/>
</dbReference>
<sequence length="162" mass="18210">MDKGEENRAKLDAEIIKRVAGEVNSHLDIGCGHGYLLEVMGAKIKVGTESDLKYVKAKYVKVYADMDKIPQKKFDLVTAIHVLEHLPYPLDFLKKMAGFVEKDGHLVIEVPSWRTRGGPLGFAHLHHFETDVLKLMCVQVGLTVIQTEFTPHLMLICKADNN</sequence>
<proteinExistence type="predicted"/>
<reference evidence="1 2" key="1">
    <citation type="journal article" date="2016" name="Nat. Commun.">
        <title>Thousands of microbial genomes shed light on interconnected biogeochemical processes in an aquifer system.</title>
        <authorList>
            <person name="Anantharaman K."/>
            <person name="Brown C.T."/>
            <person name="Hug L.A."/>
            <person name="Sharon I."/>
            <person name="Castelle C.J."/>
            <person name="Probst A.J."/>
            <person name="Thomas B.C."/>
            <person name="Singh A."/>
            <person name="Wilkins M.J."/>
            <person name="Karaoz U."/>
            <person name="Brodie E.L."/>
            <person name="Williams K.H."/>
            <person name="Hubbard S.S."/>
            <person name="Banfield J.F."/>
        </authorList>
    </citation>
    <scope>NUCLEOTIDE SEQUENCE [LARGE SCALE GENOMIC DNA]</scope>
</reference>
<dbReference type="PANTHER" id="PTHR43861">
    <property type="entry name" value="TRANS-ACONITATE 2-METHYLTRANSFERASE-RELATED"/>
    <property type="match status" value="1"/>
</dbReference>
<dbReference type="InterPro" id="IPR029063">
    <property type="entry name" value="SAM-dependent_MTases_sf"/>
</dbReference>
<protein>
    <recommendedName>
        <fullName evidence="3">Methyltransferase type 11 domain-containing protein</fullName>
    </recommendedName>
</protein>
<name>A0A1F6AVZ2_9BACT</name>
<evidence type="ECO:0000313" key="2">
    <source>
        <dbReference type="Proteomes" id="UP000178305"/>
    </source>
</evidence>
<comment type="caution">
    <text evidence="1">The sequence shown here is derived from an EMBL/GenBank/DDBJ whole genome shotgun (WGS) entry which is preliminary data.</text>
</comment>
<dbReference type="Pfam" id="PF13489">
    <property type="entry name" value="Methyltransf_23"/>
    <property type="match status" value="1"/>
</dbReference>
<evidence type="ECO:0000313" key="1">
    <source>
        <dbReference type="EMBL" id="OGG28477.1"/>
    </source>
</evidence>
<dbReference type="EMBL" id="MFJY01000002">
    <property type="protein sequence ID" value="OGG28477.1"/>
    <property type="molecule type" value="Genomic_DNA"/>
</dbReference>